<dbReference type="RefSeq" id="XP_018322622.1">
    <property type="nucleotide sequence ID" value="XM_018467120.1"/>
</dbReference>
<name>A0A1W4WQ66_AGRPL</name>
<organism evidence="2 3">
    <name type="scientific">Agrilus planipennis</name>
    <name type="common">Emerald ash borer</name>
    <name type="synonym">Agrilus marcopoli</name>
    <dbReference type="NCBI Taxonomy" id="224129"/>
    <lineage>
        <taxon>Eukaryota</taxon>
        <taxon>Metazoa</taxon>
        <taxon>Ecdysozoa</taxon>
        <taxon>Arthropoda</taxon>
        <taxon>Hexapoda</taxon>
        <taxon>Insecta</taxon>
        <taxon>Pterygota</taxon>
        <taxon>Neoptera</taxon>
        <taxon>Endopterygota</taxon>
        <taxon>Coleoptera</taxon>
        <taxon>Polyphaga</taxon>
        <taxon>Elateriformia</taxon>
        <taxon>Buprestoidea</taxon>
        <taxon>Buprestidae</taxon>
        <taxon>Agrilinae</taxon>
        <taxon>Agrilus</taxon>
    </lineage>
</organism>
<feature type="transmembrane region" description="Helical" evidence="1">
    <location>
        <begin position="6"/>
        <end position="24"/>
    </location>
</feature>
<keyword evidence="1" id="KW-1133">Transmembrane helix</keyword>
<dbReference type="InParanoid" id="A0A1W4WQ66"/>
<dbReference type="GeneID" id="108735249"/>
<evidence type="ECO:0000313" key="3">
    <source>
        <dbReference type="RefSeq" id="XP_018322622.1"/>
    </source>
</evidence>
<dbReference type="AlphaFoldDB" id="A0A1W4WQ66"/>
<proteinExistence type="predicted"/>
<keyword evidence="1" id="KW-0472">Membrane</keyword>
<gene>
    <name evidence="3" type="primary">LOC108735249</name>
</gene>
<keyword evidence="2" id="KW-1185">Reference proteome</keyword>
<sequence>MSRTSAYLFVISGLIIVLTAAEFLPKHRKQKRQLFRENVLPDLGGKIPEFAYRPDRISLNVLNQNGVIFNGFVLEPSRNVFKYDTKVKNPDVLRLSYVDNRSVFTKGDLGSSKDAYTAYILRHPSNAPTPVISTKYNNYPVTPYSSLKLIYRFRQETKQRQTDPCLNDIFPKDCLGESIFKEFTPYLQKLHELYR</sequence>
<dbReference type="Proteomes" id="UP000192223">
    <property type="component" value="Unplaced"/>
</dbReference>
<evidence type="ECO:0000256" key="1">
    <source>
        <dbReference type="SAM" id="Phobius"/>
    </source>
</evidence>
<dbReference type="KEGG" id="apln:108735249"/>
<accession>A0A1W4WQ66</accession>
<evidence type="ECO:0000313" key="2">
    <source>
        <dbReference type="Proteomes" id="UP000192223"/>
    </source>
</evidence>
<protein>
    <submittedName>
        <fullName evidence="3">Uncharacterized protein LOC108735249</fullName>
    </submittedName>
</protein>
<reference evidence="3" key="1">
    <citation type="submission" date="2025-08" db="UniProtKB">
        <authorList>
            <consortium name="RefSeq"/>
        </authorList>
    </citation>
    <scope>IDENTIFICATION</scope>
    <source>
        <tissue evidence="3">Entire body</tissue>
    </source>
</reference>
<keyword evidence="1" id="KW-0812">Transmembrane</keyword>
<dbReference type="OrthoDB" id="10059269at2759"/>